<dbReference type="RefSeq" id="WP_046789620.1">
    <property type="nucleotide sequence ID" value="NZ_CP011366.1"/>
</dbReference>
<dbReference type="GO" id="GO:0005737">
    <property type="term" value="C:cytoplasm"/>
    <property type="evidence" value="ECO:0007669"/>
    <property type="project" value="TreeGrafter"/>
</dbReference>
<dbReference type="SUPFAM" id="SSF56059">
    <property type="entry name" value="Glutathione synthetase ATP-binding domain-like"/>
    <property type="match status" value="1"/>
</dbReference>
<dbReference type="InterPro" id="IPR003806">
    <property type="entry name" value="ATP-grasp_PylC-type"/>
</dbReference>
<dbReference type="EMBL" id="CP011366">
    <property type="protein sequence ID" value="AKG73430.1"/>
    <property type="molecule type" value="Genomic_DNA"/>
</dbReference>
<dbReference type="Proteomes" id="UP000034029">
    <property type="component" value="Chromosome"/>
</dbReference>
<evidence type="ECO:0000259" key="2">
    <source>
        <dbReference type="PROSITE" id="PS50975"/>
    </source>
</evidence>
<dbReference type="InterPro" id="IPR011761">
    <property type="entry name" value="ATP-grasp"/>
</dbReference>
<evidence type="ECO:0000256" key="1">
    <source>
        <dbReference type="PROSITE-ProRule" id="PRU00409"/>
    </source>
</evidence>
<protein>
    <submittedName>
        <fullName evidence="4">Glutamate--cysteine ligase/cyanophycin synthetase</fullName>
    </submittedName>
</protein>
<keyword evidence="1" id="KW-0547">Nucleotide-binding</keyword>
<accession>A0A0F7D412</accession>
<feature type="domain" description="ATP-grasp" evidence="2">
    <location>
        <begin position="92"/>
        <end position="345"/>
    </location>
</feature>
<reference evidence="4 6" key="3">
    <citation type="submission" date="2016-10" db="EMBL/GenBank/DDBJ databases">
        <authorList>
            <person name="Varghese N."/>
            <person name="Submissions S."/>
        </authorList>
    </citation>
    <scope>NUCLEOTIDE SEQUENCE [LARGE SCALE GENOMIC DNA]</scope>
    <source>
        <strain evidence="4 6">CGMCC 1.6501</strain>
    </source>
</reference>
<dbReference type="OrthoDB" id="9803907at2"/>
<dbReference type="PROSITE" id="PS50975">
    <property type="entry name" value="ATP_GRASP"/>
    <property type="match status" value="1"/>
</dbReference>
<reference evidence="5" key="2">
    <citation type="submission" date="2015-04" db="EMBL/GenBank/DDBJ databases">
        <title>Complete genome sequence of Salinicoccus halodurans strain H3B36, isolated from the Qaidam basin of China.</title>
        <authorList>
            <person name="Ma Y."/>
            <person name="Jiang K."/>
            <person name="Xue Y."/>
        </authorList>
    </citation>
    <scope>NUCLEOTIDE SEQUENCE [LARGE SCALE GENOMIC DNA]</scope>
    <source>
        <strain evidence="5">H3B36</strain>
    </source>
</reference>
<dbReference type="KEGG" id="shv:AAT16_03875"/>
<dbReference type="Proteomes" id="UP000183090">
    <property type="component" value="Unassembled WGS sequence"/>
</dbReference>
<dbReference type="EMBL" id="FOTB01000001">
    <property type="protein sequence ID" value="SFK50402.1"/>
    <property type="molecule type" value="Genomic_DNA"/>
</dbReference>
<evidence type="ECO:0000313" key="5">
    <source>
        <dbReference type="Proteomes" id="UP000034029"/>
    </source>
</evidence>
<dbReference type="Pfam" id="PF02655">
    <property type="entry name" value="ATP-grasp_3"/>
    <property type="match status" value="1"/>
</dbReference>
<keyword evidence="4" id="KW-0436">Ligase</keyword>
<dbReference type="GO" id="GO:0018169">
    <property type="term" value="F:ribosomal S6-glutamic acid ligase activity"/>
    <property type="evidence" value="ECO:0007669"/>
    <property type="project" value="TreeGrafter"/>
</dbReference>
<dbReference type="Gene3D" id="3.30.470.20">
    <property type="entry name" value="ATP-grasp fold, B domain"/>
    <property type="match status" value="2"/>
</dbReference>
<proteinExistence type="predicted"/>
<evidence type="ECO:0000313" key="3">
    <source>
        <dbReference type="EMBL" id="AKG73430.1"/>
    </source>
</evidence>
<reference evidence="3 5" key="1">
    <citation type="journal article" date="2015" name="Int. J. Syst. Evol. Microbiol.">
        <title>Complete genome sequence of Salinicoccus halodurans H3B36, isolated from the Qaidam Basin in China.</title>
        <authorList>
            <person name="Jiang K."/>
            <person name="Xue Y."/>
            <person name="Ma Y."/>
        </authorList>
    </citation>
    <scope>NUCLEOTIDE SEQUENCE [LARGE SCALE GENOMIC DNA]</scope>
    <source>
        <strain evidence="3 5">H3B36</strain>
    </source>
</reference>
<evidence type="ECO:0000313" key="6">
    <source>
        <dbReference type="Proteomes" id="UP000183090"/>
    </source>
</evidence>
<gene>
    <name evidence="3" type="ORF">AAT16_03875</name>
    <name evidence="4" type="ORF">SAMN05216235_0010</name>
</gene>
<keyword evidence="5" id="KW-1185">Reference proteome</keyword>
<dbReference type="AlphaFoldDB" id="A0A0F7D412"/>
<dbReference type="GO" id="GO:0046872">
    <property type="term" value="F:metal ion binding"/>
    <property type="evidence" value="ECO:0007669"/>
    <property type="project" value="InterPro"/>
</dbReference>
<name>A0A0F7D412_9STAP</name>
<organism evidence="4 6">
    <name type="scientific">Salinicoccus halodurans</name>
    <dbReference type="NCBI Taxonomy" id="407035"/>
    <lineage>
        <taxon>Bacteria</taxon>
        <taxon>Bacillati</taxon>
        <taxon>Bacillota</taxon>
        <taxon>Bacilli</taxon>
        <taxon>Bacillales</taxon>
        <taxon>Staphylococcaceae</taxon>
        <taxon>Salinicoccus</taxon>
    </lineage>
</organism>
<dbReference type="GO" id="GO:0009432">
    <property type="term" value="P:SOS response"/>
    <property type="evidence" value="ECO:0007669"/>
    <property type="project" value="TreeGrafter"/>
</dbReference>
<keyword evidence="1" id="KW-0067">ATP-binding</keyword>
<evidence type="ECO:0000313" key="4">
    <source>
        <dbReference type="EMBL" id="SFK50402.1"/>
    </source>
</evidence>
<dbReference type="GO" id="GO:0005524">
    <property type="term" value="F:ATP binding"/>
    <property type="evidence" value="ECO:0007669"/>
    <property type="project" value="UniProtKB-UniRule"/>
</dbReference>
<sequence length="387" mass="44560">MNSKDLEYIFSTVKFQSKTEYPRTINIGTRGIQLKYLRNSQFNYEARVDENNKKFIDILRKDKSKILTISQNVYPTNSKSGIRLGMDKVKTEQHLENRGIRTPFSKTYHQTEIDKAYKETFELVRDNVVVKPSNASLGKGVVVDVSKEEFYNAWSYASQAKGKGREILVQEYIPGFEARATVIQGRLHSIVLRIPPYIVGDGRSTLSQLIDLKNKERKKHSHLSKAPIEKSERIKSYLRSNKLDLDDIPEYGEYVLLVSVSNFSLGGELMDITDLVSEKIKETILKALAAMPGLYTAGLDIMMKSFEDEEPVVLEINSYPAINLATYPTYGKLENPFKTYIESVVAMDQFINPPKDPYDIKNNEEYIRDMLKFMKLRNEIDYQRKDI</sequence>
<dbReference type="PANTHER" id="PTHR21621:SF0">
    <property type="entry name" value="BETA-CITRYLGLUTAMATE SYNTHASE B-RELATED"/>
    <property type="match status" value="1"/>
</dbReference>
<dbReference type="PANTHER" id="PTHR21621">
    <property type="entry name" value="RIBOSOMAL PROTEIN S6 MODIFICATION PROTEIN"/>
    <property type="match status" value="1"/>
</dbReference>